<evidence type="ECO:0000313" key="1">
    <source>
        <dbReference type="EMBL" id="MCQ4167304.1"/>
    </source>
</evidence>
<dbReference type="Proteomes" id="UP001165498">
    <property type="component" value="Unassembled WGS sequence"/>
</dbReference>
<gene>
    <name evidence="1" type="ORF">NM961_21530</name>
</gene>
<accession>A0ABT1QYD2</accession>
<reference evidence="1" key="1">
    <citation type="submission" date="2022-07" db="EMBL/GenBank/DDBJ databases">
        <title>Tahibacter sp., a new gammaproteobacterium isolated from the silt sample collected at pig farm.</title>
        <authorList>
            <person name="Chen H."/>
        </authorList>
    </citation>
    <scope>NUCLEOTIDE SEQUENCE</scope>
    <source>
        <strain evidence="1">P2K</strain>
    </source>
</reference>
<protein>
    <submittedName>
        <fullName evidence="1">Uncharacterized protein</fullName>
    </submittedName>
</protein>
<comment type="caution">
    <text evidence="1">The sequence shown here is derived from an EMBL/GenBank/DDBJ whole genome shotgun (WGS) entry which is preliminary data.</text>
</comment>
<evidence type="ECO:0000313" key="2">
    <source>
        <dbReference type="Proteomes" id="UP001165498"/>
    </source>
</evidence>
<organism evidence="1 2">
    <name type="scientific">Tahibacter harae</name>
    <dbReference type="NCBI Taxonomy" id="2963937"/>
    <lineage>
        <taxon>Bacteria</taxon>
        <taxon>Pseudomonadati</taxon>
        <taxon>Pseudomonadota</taxon>
        <taxon>Gammaproteobacteria</taxon>
        <taxon>Lysobacterales</taxon>
        <taxon>Rhodanobacteraceae</taxon>
        <taxon>Tahibacter</taxon>
    </lineage>
</organism>
<dbReference type="EMBL" id="JANFQO010000027">
    <property type="protein sequence ID" value="MCQ4167304.1"/>
    <property type="molecule type" value="Genomic_DNA"/>
</dbReference>
<keyword evidence="2" id="KW-1185">Reference proteome</keyword>
<proteinExistence type="predicted"/>
<sequence>MKNLFFFCAAILHVWLAFLHQAKFAYVLFGIIALGRRGAQARRVLRLLFTPLNMADTGSTAGLCFCAGIHAGGDTLFAAQAFCASTTRRSPP</sequence>
<name>A0ABT1QYD2_9GAMM</name>